<dbReference type="EMBL" id="KF900925">
    <property type="protein sequence ID" value="AIF11711.1"/>
    <property type="molecule type" value="Genomic_DNA"/>
</dbReference>
<dbReference type="SUPFAM" id="SSF47413">
    <property type="entry name" value="lambda repressor-like DNA-binding domains"/>
    <property type="match status" value="1"/>
</dbReference>
<dbReference type="InterPro" id="IPR010982">
    <property type="entry name" value="Lambda_DNA-bd_dom_sf"/>
</dbReference>
<dbReference type="PANTHER" id="PTHR40730">
    <property type="entry name" value="TRANSCRIPTIONAL REGULATOR PROTEIN-LIKE PROTEIN"/>
    <property type="match status" value="1"/>
</dbReference>
<reference evidence="2" key="1">
    <citation type="journal article" date="2014" name="Genome Biol. Evol.">
        <title>Pangenome evidence for extensive interdomain horizontal transfer affecting lineage core and shell genes in uncultured planktonic thaumarchaeota and euryarchaeota.</title>
        <authorList>
            <person name="Deschamps P."/>
            <person name="Zivanovic Y."/>
            <person name="Moreira D."/>
            <person name="Rodriguez-Valera F."/>
            <person name="Lopez-Garcia P."/>
        </authorList>
    </citation>
    <scope>NUCLEOTIDE SEQUENCE</scope>
</reference>
<evidence type="ECO:0000259" key="1">
    <source>
        <dbReference type="PROSITE" id="PS50943"/>
    </source>
</evidence>
<feature type="domain" description="HTH cro/C1-type" evidence="1">
    <location>
        <begin position="22"/>
        <end position="54"/>
    </location>
</feature>
<dbReference type="Gene3D" id="1.10.260.40">
    <property type="entry name" value="lambda repressor-like DNA-binding domains"/>
    <property type="match status" value="1"/>
</dbReference>
<dbReference type="PROSITE" id="PS50943">
    <property type="entry name" value="HTH_CROC1"/>
    <property type="match status" value="1"/>
</dbReference>
<sequence length="139" mass="15570">MLLPAEIETKTSVPALRALVAKRLIKEYNFSQKDTAKLIGVTQAAISNYLRGTRGNLTSLGDDERIQTIVAEITTMMIDKHELSDIISKFNEACSVIRSNRMLCDIHKKLEPSLDVDNCHVCEMDDDQTSPKSFNISLK</sequence>
<protein>
    <submittedName>
        <fullName evidence="2">Putative transcriptional regulator</fullName>
    </submittedName>
</protein>
<name>A0A075H5R7_9ARCH</name>
<dbReference type="CDD" id="cd00093">
    <property type="entry name" value="HTH_XRE"/>
    <property type="match status" value="1"/>
</dbReference>
<accession>A0A075H5R7</accession>
<organism evidence="2">
    <name type="scientific">uncultured marine thaumarchaeote KM3_53_E01</name>
    <dbReference type="NCBI Taxonomy" id="1456183"/>
    <lineage>
        <taxon>Archaea</taxon>
        <taxon>Nitrososphaerota</taxon>
        <taxon>environmental samples</taxon>
    </lineage>
</organism>
<dbReference type="Pfam" id="PF01381">
    <property type="entry name" value="HTH_3"/>
    <property type="match status" value="1"/>
</dbReference>
<dbReference type="AlphaFoldDB" id="A0A075H5R7"/>
<dbReference type="GO" id="GO:0003677">
    <property type="term" value="F:DNA binding"/>
    <property type="evidence" value="ECO:0007669"/>
    <property type="project" value="InterPro"/>
</dbReference>
<proteinExistence type="predicted"/>
<evidence type="ECO:0000313" key="2">
    <source>
        <dbReference type="EMBL" id="AIF11711.1"/>
    </source>
</evidence>
<dbReference type="InterPro" id="IPR001387">
    <property type="entry name" value="Cro/C1-type_HTH"/>
</dbReference>
<dbReference type="PANTHER" id="PTHR40730:SF5">
    <property type="entry name" value="HTH CRO_C1-TYPE DOMAIN-CONTAINING PROTEIN"/>
    <property type="match status" value="1"/>
</dbReference>